<evidence type="ECO:0000313" key="5">
    <source>
        <dbReference type="EMBL" id="QWU18159.1"/>
    </source>
</evidence>
<dbReference type="PANTHER" id="PTHR42788:SF13">
    <property type="entry name" value="ALIPHATIC SULFONATES IMPORT ATP-BINDING PROTEIN SSUB"/>
    <property type="match status" value="1"/>
</dbReference>
<dbReference type="STRING" id="1333845.SAMN04487895_10794"/>
<protein>
    <submittedName>
        <fullName evidence="5">ABC transporter ATP-binding protein</fullName>
    </submittedName>
    <submittedName>
        <fullName evidence="6">NitT/TauT family transport system ATP-binding protein</fullName>
    </submittedName>
</protein>
<dbReference type="Pfam" id="PF00005">
    <property type="entry name" value="ABC_tran"/>
    <property type="match status" value="1"/>
</dbReference>
<dbReference type="InterPro" id="IPR027417">
    <property type="entry name" value="P-loop_NTPase"/>
</dbReference>
<evidence type="ECO:0000259" key="4">
    <source>
        <dbReference type="PROSITE" id="PS50893"/>
    </source>
</evidence>
<keyword evidence="3 6" id="KW-0067">ATP-binding</keyword>
<keyword evidence="1" id="KW-0813">Transport</keyword>
<keyword evidence="2" id="KW-0547">Nucleotide-binding</keyword>
<dbReference type="PROSITE" id="PS00211">
    <property type="entry name" value="ABC_TRANSPORTER_1"/>
    <property type="match status" value="1"/>
</dbReference>
<evidence type="ECO:0000256" key="1">
    <source>
        <dbReference type="ARBA" id="ARBA00022448"/>
    </source>
</evidence>
<dbReference type="GO" id="GO:0005524">
    <property type="term" value="F:ATP binding"/>
    <property type="evidence" value="ECO:0007669"/>
    <property type="project" value="UniProtKB-KW"/>
</dbReference>
<dbReference type="AlphaFoldDB" id="A0A1H8P9G3"/>
<feature type="domain" description="ABC transporter" evidence="4">
    <location>
        <begin position="26"/>
        <end position="263"/>
    </location>
</feature>
<dbReference type="PANTHER" id="PTHR42788">
    <property type="entry name" value="TAURINE IMPORT ATP-BINDING PROTEIN-RELATED"/>
    <property type="match status" value="1"/>
</dbReference>
<accession>A0A1H8P9G3</accession>
<dbReference type="InterPro" id="IPR017871">
    <property type="entry name" value="ABC_transporter-like_CS"/>
</dbReference>
<dbReference type="InterPro" id="IPR003593">
    <property type="entry name" value="AAA+_ATPase"/>
</dbReference>
<dbReference type="PROSITE" id="PS50893">
    <property type="entry name" value="ABC_TRANSPORTER_2"/>
    <property type="match status" value="1"/>
</dbReference>
<dbReference type="Gene3D" id="3.40.50.300">
    <property type="entry name" value="P-loop containing nucleotide triphosphate hydrolases"/>
    <property type="match status" value="1"/>
</dbReference>
<sequence>MSRYPLISTDAITDASSEENAQQSIISIRRLGKSFLSGSGKGAVRYQVLKDVDLNIQRGEFFILLGPSGCGKSTLLNLIAGFEKQTEGELLVDGKSIDRPGKERAMVFQHPDASLFPWLNVRENIEFGLRMQGVSRGERKAVSDRYIELAGLTGHERKFPRELSGGMKQRVQIARVLANDPELLLMDEPLGALDAFTRRIMQDELVRIWTETKKTVIFVTHDIQEAVLLGGRIGIMSIGPESRVFEIMDNRLEYPRDITSREFNLMQKKLQSIFQDDLYFHL</sequence>
<dbReference type="EMBL" id="CP076607">
    <property type="protein sequence ID" value="QWU18159.1"/>
    <property type="molecule type" value="Genomic_DNA"/>
</dbReference>
<reference evidence="6 7" key="1">
    <citation type="submission" date="2016-10" db="EMBL/GenBank/DDBJ databases">
        <authorList>
            <person name="de Groot N.N."/>
        </authorList>
    </citation>
    <scope>NUCLEOTIDE SEQUENCE [LARGE SCALE GENOMIC DNA]</scope>
    <source>
        <strain evidence="6 7">CGMCC 1.10238</strain>
    </source>
</reference>
<keyword evidence="8" id="KW-1185">Reference proteome</keyword>
<dbReference type="GO" id="GO:0016887">
    <property type="term" value="F:ATP hydrolysis activity"/>
    <property type="evidence" value="ECO:0007669"/>
    <property type="project" value="InterPro"/>
</dbReference>
<dbReference type="OrthoDB" id="18967at2"/>
<gene>
    <name evidence="5" type="ORF">KP014_04380</name>
    <name evidence="6" type="ORF">SAMN04487895_10794</name>
</gene>
<dbReference type="EMBL" id="FODH01000007">
    <property type="protein sequence ID" value="SEO38288.1"/>
    <property type="molecule type" value="Genomic_DNA"/>
</dbReference>
<name>A0A1H8P9G3_9BACL</name>
<dbReference type="CDD" id="cd03293">
    <property type="entry name" value="ABC_NrtD_SsuB_transporters"/>
    <property type="match status" value="1"/>
</dbReference>
<evidence type="ECO:0000313" key="6">
    <source>
        <dbReference type="EMBL" id="SEO38288.1"/>
    </source>
</evidence>
<dbReference type="RefSeq" id="WP_051500316.1">
    <property type="nucleotide sequence ID" value="NZ_CP076607.1"/>
</dbReference>
<dbReference type="Proteomes" id="UP000198809">
    <property type="component" value="Unassembled WGS sequence"/>
</dbReference>
<proteinExistence type="predicted"/>
<dbReference type="InterPro" id="IPR050166">
    <property type="entry name" value="ABC_transporter_ATP-bind"/>
</dbReference>
<dbReference type="Proteomes" id="UP000683429">
    <property type="component" value="Chromosome"/>
</dbReference>
<evidence type="ECO:0000313" key="7">
    <source>
        <dbReference type="Proteomes" id="UP000198809"/>
    </source>
</evidence>
<dbReference type="SMART" id="SM00382">
    <property type="entry name" value="AAA"/>
    <property type="match status" value="1"/>
</dbReference>
<dbReference type="SUPFAM" id="SSF52540">
    <property type="entry name" value="P-loop containing nucleoside triphosphate hydrolases"/>
    <property type="match status" value="1"/>
</dbReference>
<evidence type="ECO:0000256" key="3">
    <source>
        <dbReference type="ARBA" id="ARBA00022840"/>
    </source>
</evidence>
<reference evidence="5 8" key="2">
    <citation type="submission" date="2021-06" db="EMBL/GenBank/DDBJ databases">
        <title>Whole genome sequence of Paenibacillus sophorae DSM23020 for comparative genomics.</title>
        <authorList>
            <person name="Kim M.-J."/>
            <person name="Lee G."/>
            <person name="Shin J.-H."/>
        </authorList>
    </citation>
    <scope>NUCLEOTIDE SEQUENCE [LARGE SCALE GENOMIC DNA]</scope>
    <source>
        <strain evidence="5 8">DSM 23020</strain>
    </source>
</reference>
<dbReference type="InterPro" id="IPR003439">
    <property type="entry name" value="ABC_transporter-like_ATP-bd"/>
</dbReference>
<organism evidence="6 7">
    <name type="scientific">Paenibacillus sophorae</name>
    <dbReference type="NCBI Taxonomy" id="1333845"/>
    <lineage>
        <taxon>Bacteria</taxon>
        <taxon>Bacillati</taxon>
        <taxon>Bacillota</taxon>
        <taxon>Bacilli</taxon>
        <taxon>Bacillales</taxon>
        <taxon>Paenibacillaceae</taxon>
        <taxon>Paenibacillus</taxon>
    </lineage>
</organism>
<evidence type="ECO:0000313" key="8">
    <source>
        <dbReference type="Proteomes" id="UP000683429"/>
    </source>
</evidence>
<evidence type="ECO:0000256" key="2">
    <source>
        <dbReference type="ARBA" id="ARBA00022741"/>
    </source>
</evidence>